<reference evidence="2" key="3">
    <citation type="submission" date="2015-06" db="UniProtKB">
        <authorList>
            <consortium name="EnsemblMetazoa"/>
        </authorList>
    </citation>
    <scope>IDENTIFICATION</scope>
</reference>
<keyword evidence="3" id="KW-1185">Reference proteome</keyword>
<evidence type="ECO:0000313" key="3">
    <source>
        <dbReference type="Proteomes" id="UP000014760"/>
    </source>
</evidence>
<reference evidence="1 3" key="2">
    <citation type="journal article" date="2013" name="Nature">
        <title>Insights into bilaterian evolution from three spiralian genomes.</title>
        <authorList>
            <person name="Simakov O."/>
            <person name="Marletaz F."/>
            <person name="Cho S.J."/>
            <person name="Edsinger-Gonzales E."/>
            <person name="Havlak P."/>
            <person name="Hellsten U."/>
            <person name="Kuo D.H."/>
            <person name="Larsson T."/>
            <person name="Lv J."/>
            <person name="Arendt D."/>
            <person name="Savage R."/>
            <person name="Osoegawa K."/>
            <person name="de Jong P."/>
            <person name="Grimwood J."/>
            <person name="Chapman J.A."/>
            <person name="Shapiro H."/>
            <person name="Aerts A."/>
            <person name="Otillar R.P."/>
            <person name="Terry A.Y."/>
            <person name="Boore J.L."/>
            <person name="Grigoriev I.V."/>
            <person name="Lindberg D.R."/>
            <person name="Seaver E.C."/>
            <person name="Weisblat D.A."/>
            <person name="Putnam N.H."/>
            <person name="Rokhsar D.S."/>
        </authorList>
    </citation>
    <scope>NUCLEOTIDE SEQUENCE</scope>
    <source>
        <strain evidence="1 3">I ESC-2004</strain>
    </source>
</reference>
<dbReference type="PANTHER" id="PTHR18966">
    <property type="entry name" value="IONOTROPIC GLUTAMATE RECEPTOR"/>
    <property type="match status" value="1"/>
</dbReference>
<dbReference type="InterPro" id="IPR015683">
    <property type="entry name" value="Ionotropic_Glu_rcpt"/>
</dbReference>
<dbReference type="AlphaFoldDB" id="R7V8L2"/>
<dbReference type="EMBL" id="AMQN01019440">
    <property type="status" value="NOT_ANNOTATED_CDS"/>
    <property type="molecule type" value="Genomic_DNA"/>
</dbReference>
<dbReference type="Proteomes" id="UP000014760">
    <property type="component" value="Unassembled WGS sequence"/>
</dbReference>
<dbReference type="OrthoDB" id="5984008at2759"/>
<feature type="non-terminal residue" evidence="1">
    <location>
        <position position="76"/>
    </location>
</feature>
<feature type="non-terminal residue" evidence="1">
    <location>
        <position position="1"/>
    </location>
</feature>
<sequence>GKYAFIVESPTAKYLTNQRPCDLMTVGEVFAKRNFGMATPKGSNLTEELDKAILSLRESVTIQQLEDKWFIGEGQC</sequence>
<dbReference type="SUPFAM" id="SSF53850">
    <property type="entry name" value="Periplasmic binding protein-like II"/>
    <property type="match status" value="1"/>
</dbReference>
<accession>R7V8L2</accession>
<dbReference type="HOGENOM" id="CLU_2661532_0_0_1"/>
<gene>
    <name evidence="1" type="ORF">CAPTEDRAFT_40975</name>
</gene>
<dbReference type="Gene3D" id="3.40.190.10">
    <property type="entry name" value="Periplasmic binding protein-like II"/>
    <property type="match status" value="2"/>
</dbReference>
<protein>
    <submittedName>
        <fullName evidence="1 2">Uncharacterized protein</fullName>
    </submittedName>
</protein>
<dbReference type="EnsemblMetazoa" id="CapteT40975">
    <property type="protein sequence ID" value="CapteP40975"/>
    <property type="gene ID" value="CapteG40975"/>
</dbReference>
<dbReference type="EMBL" id="KB295778">
    <property type="protein sequence ID" value="ELU12671.1"/>
    <property type="molecule type" value="Genomic_DNA"/>
</dbReference>
<evidence type="ECO:0000313" key="2">
    <source>
        <dbReference type="EnsemblMetazoa" id="CapteP40975"/>
    </source>
</evidence>
<organism evidence="1">
    <name type="scientific">Capitella teleta</name>
    <name type="common">Polychaete worm</name>
    <dbReference type="NCBI Taxonomy" id="283909"/>
    <lineage>
        <taxon>Eukaryota</taxon>
        <taxon>Metazoa</taxon>
        <taxon>Spiralia</taxon>
        <taxon>Lophotrochozoa</taxon>
        <taxon>Annelida</taxon>
        <taxon>Polychaeta</taxon>
        <taxon>Sedentaria</taxon>
        <taxon>Scolecida</taxon>
        <taxon>Capitellidae</taxon>
        <taxon>Capitella</taxon>
    </lineage>
</organism>
<reference evidence="3" key="1">
    <citation type="submission" date="2012-12" db="EMBL/GenBank/DDBJ databases">
        <authorList>
            <person name="Hellsten U."/>
            <person name="Grimwood J."/>
            <person name="Chapman J.A."/>
            <person name="Shapiro H."/>
            <person name="Aerts A."/>
            <person name="Otillar R.P."/>
            <person name="Terry A.Y."/>
            <person name="Boore J.L."/>
            <person name="Simakov O."/>
            <person name="Marletaz F."/>
            <person name="Cho S.-J."/>
            <person name="Edsinger-Gonzales E."/>
            <person name="Havlak P."/>
            <person name="Kuo D.-H."/>
            <person name="Larsson T."/>
            <person name="Lv J."/>
            <person name="Arendt D."/>
            <person name="Savage R."/>
            <person name="Osoegawa K."/>
            <person name="de Jong P."/>
            <person name="Lindberg D.R."/>
            <person name="Seaver E.C."/>
            <person name="Weisblat D.A."/>
            <person name="Putnam N.H."/>
            <person name="Grigoriev I.V."/>
            <person name="Rokhsar D.S."/>
        </authorList>
    </citation>
    <scope>NUCLEOTIDE SEQUENCE</scope>
    <source>
        <strain evidence="3">I ESC-2004</strain>
    </source>
</reference>
<name>R7V8L2_CAPTE</name>
<dbReference type="STRING" id="283909.R7V8L2"/>
<evidence type="ECO:0000313" key="1">
    <source>
        <dbReference type="EMBL" id="ELU12671.1"/>
    </source>
</evidence>
<proteinExistence type="predicted"/>